<dbReference type="Gene3D" id="2.60.120.1440">
    <property type="match status" value="1"/>
</dbReference>
<dbReference type="PANTHER" id="PTHR30273:SF2">
    <property type="entry name" value="PROTEIN FECR"/>
    <property type="match status" value="1"/>
</dbReference>
<comment type="caution">
    <text evidence="3">The sequence shown here is derived from an EMBL/GenBank/DDBJ whole genome shotgun (WGS) entry which is preliminary data.</text>
</comment>
<dbReference type="AlphaFoldDB" id="A0A4Q9R1Y0"/>
<sequence>MTDAPISKAVVRQAAEWLLDLQEKPDDPGLQQKCRNWRAANPEHERAWQRIQGFTRSLQGFSSPLAHATLASRSLPSRRQVMKTLVVLATTGSIAWTYRDSLLWQRWQADLHTGTGERHDMTLADGSLLELDANTSVAIRYDDHQRLLHLIAGQLQLTSAPDPLRRPLRVSTHNGILQALGTRFSVNQFTSAPETEVTVFEGAVSITTAQSASPAGTVAAGSEARFDHQGIRHLGRAGEQAGAWTRGMLVAHDMPLGELLKRLERYRPGHLDCAPQIAHLPVSGTYALLRSDQVLAMLQDTLPVRVQSFSRYWVRLQPK</sequence>
<feature type="domain" description="FecR N-terminal" evidence="2">
    <location>
        <begin position="12"/>
        <end position="52"/>
    </location>
</feature>
<organism evidence="3 4">
    <name type="scientific">Stutzerimonas kirkiae</name>
    <dbReference type="NCBI Taxonomy" id="2211392"/>
    <lineage>
        <taxon>Bacteria</taxon>
        <taxon>Pseudomonadati</taxon>
        <taxon>Pseudomonadota</taxon>
        <taxon>Gammaproteobacteria</taxon>
        <taxon>Pseudomonadales</taxon>
        <taxon>Pseudomonadaceae</taxon>
        <taxon>Stutzerimonas</taxon>
    </lineage>
</organism>
<dbReference type="InterPro" id="IPR006860">
    <property type="entry name" value="FecR"/>
</dbReference>
<dbReference type="PANTHER" id="PTHR30273">
    <property type="entry name" value="PERIPLASMIC SIGNAL SENSOR AND SIGMA FACTOR ACTIVATOR FECR-RELATED"/>
    <property type="match status" value="1"/>
</dbReference>
<evidence type="ECO:0000259" key="1">
    <source>
        <dbReference type="Pfam" id="PF04773"/>
    </source>
</evidence>
<evidence type="ECO:0000259" key="2">
    <source>
        <dbReference type="Pfam" id="PF16220"/>
    </source>
</evidence>
<dbReference type="GO" id="GO:0016989">
    <property type="term" value="F:sigma factor antagonist activity"/>
    <property type="evidence" value="ECO:0007669"/>
    <property type="project" value="TreeGrafter"/>
</dbReference>
<keyword evidence="3" id="KW-0808">Transferase</keyword>
<dbReference type="Proteomes" id="UP000292639">
    <property type="component" value="Unassembled WGS sequence"/>
</dbReference>
<name>A0A4Q9R1Y0_9GAMM</name>
<accession>A0A4Q9R1Y0</accession>
<dbReference type="InterPro" id="IPR012373">
    <property type="entry name" value="Ferrdict_sens_TM"/>
</dbReference>
<dbReference type="GO" id="GO:0016301">
    <property type="term" value="F:kinase activity"/>
    <property type="evidence" value="ECO:0007669"/>
    <property type="project" value="UniProtKB-KW"/>
</dbReference>
<dbReference type="Pfam" id="PF16220">
    <property type="entry name" value="DUF4880"/>
    <property type="match status" value="1"/>
</dbReference>
<protein>
    <submittedName>
        <fullName evidence="3">Histidine kinase</fullName>
    </submittedName>
</protein>
<dbReference type="Pfam" id="PF04773">
    <property type="entry name" value="FecR"/>
    <property type="match status" value="1"/>
</dbReference>
<gene>
    <name evidence="3" type="ORF">DNJ96_15310</name>
</gene>
<dbReference type="RefSeq" id="WP_131185123.1">
    <property type="nucleotide sequence ID" value="NZ_QJUO01000022.1"/>
</dbReference>
<proteinExistence type="predicted"/>
<feature type="domain" description="FecR protein" evidence="1">
    <location>
        <begin position="110"/>
        <end position="204"/>
    </location>
</feature>
<keyword evidence="4" id="KW-1185">Reference proteome</keyword>
<reference evidence="3 4" key="1">
    <citation type="submission" date="2018-06" db="EMBL/GenBank/DDBJ databases">
        <title>Three novel Pseudomonas species isolated from symptomatic oak.</title>
        <authorList>
            <person name="Bueno-Gonzalez V."/>
            <person name="Brady C."/>
        </authorList>
    </citation>
    <scope>NUCLEOTIDE SEQUENCE [LARGE SCALE GENOMIC DNA]</scope>
    <source>
        <strain evidence="3 4">P17C</strain>
    </source>
</reference>
<dbReference type="InterPro" id="IPR032623">
    <property type="entry name" value="FecR_N"/>
</dbReference>
<dbReference type="PIRSF" id="PIRSF018266">
    <property type="entry name" value="FecR"/>
    <property type="match status" value="1"/>
</dbReference>
<evidence type="ECO:0000313" key="4">
    <source>
        <dbReference type="Proteomes" id="UP000292639"/>
    </source>
</evidence>
<keyword evidence="3" id="KW-0418">Kinase</keyword>
<dbReference type="EMBL" id="QJUP01000024">
    <property type="protein sequence ID" value="TBU92180.1"/>
    <property type="molecule type" value="Genomic_DNA"/>
</dbReference>
<evidence type="ECO:0000313" key="3">
    <source>
        <dbReference type="EMBL" id="TBU92180.1"/>
    </source>
</evidence>